<feature type="binding site" evidence="7">
    <location>
        <position position="88"/>
    </location>
    <ligand>
        <name>substrate</name>
    </ligand>
</feature>
<evidence type="ECO:0000256" key="2">
    <source>
        <dbReference type="ARBA" id="ARBA00006054"/>
    </source>
</evidence>
<keyword evidence="7" id="KW-0597">Phosphoprotein</keyword>
<reference evidence="12 13" key="1">
    <citation type="submission" date="2019-01" db="EMBL/GenBank/DDBJ databases">
        <authorList>
            <consortium name="Pathogen Informatics"/>
        </authorList>
    </citation>
    <scope>NUCLEOTIDE SEQUENCE [LARGE SCALE GENOMIC DNA]</scope>
    <source>
        <strain evidence="12 13">NCTC10172</strain>
    </source>
</reference>
<dbReference type="GO" id="GO:0006096">
    <property type="term" value="P:glycolytic process"/>
    <property type="evidence" value="ECO:0007669"/>
    <property type="project" value="UniProtKB-UniRule"/>
</dbReference>
<proteinExistence type="inferred from homology"/>
<evidence type="ECO:0000256" key="7">
    <source>
        <dbReference type="HAMAP-Rule" id="MF_00488"/>
    </source>
</evidence>
<dbReference type="Pfam" id="PF00056">
    <property type="entry name" value="Ldh_1_N"/>
    <property type="match status" value="1"/>
</dbReference>
<name>A0A449BIQ2_9MOLU</name>
<evidence type="ECO:0000259" key="10">
    <source>
        <dbReference type="Pfam" id="PF00056"/>
    </source>
</evidence>
<dbReference type="PANTHER" id="PTHR43128:SF16">
    <property type="entry name" value="L-LACTATE DEHYDROGENASE"/>
    <property type="match status" value="1"/>
</dbReference>
<dbReference type="STRING" id="1408416.GCA_000702765_01108"/>
<feature type="binding site" evidence="7">
    <location>
        <position position="14"/>
    </location>
    <ligand>
        <name>NAD(+)</name>
        <dbReference type="ChEBI" id="CHEBI:57540"/>
    </ligand>
</feature>
<keyword evidence="5 7" id="KW-0520">NAD</keyword>
<evidence type="ECO:0000259" key="11">
    <source>
        <dbReference type="Pfam" id="PF02866"/>
    </source>
</evidence>
<evidence type="ECO:0000313" key="13">
    <source>
        <dbReference type="Proteomes" id="UP000290909"/>
    </source>
</evidence>
<comment type="caution">
    <text evidence="7">Lacks conserved residue(s) required for the propagation of feature annotation.</text>
</comment>
<feature type="active site" description="Proton acceptor" evidence="7 8">
    <location>
        <position position="175"/>
    </location>
</feature>
<comment type="pathway">
    <text evidence="1 7">Fermentation; pyruvate fermentation to lactate; (S)-lactate from pyruvate: step 1/1.</text>
</comment>
<evidence type="ECO:0000313" key="12">
    <source>
        <dbReference type="EMBL" id="VEU82283.1"/>
    </source>
</evidence>
<dbReference type="GO" id="GO:0005737">
    <property type="term" value="C:cytoplasm"/>
    <property type="evidence" value="ECO:0007669"/>
    <property type="project" value="UniProtKB-SubCell"/>
</dbReference>
<dbReference type="Gene3D" id="3.90.110.10">
    <property type="entry name" value="Lactate dehydrogenase/glycoside hydrolase, family 4, C-terminal"/>
    <property type="match status" value="1"/>
</dbReference>
<dbReference type="Pfam" id="PF02866">
    <property type="entry name" value="Ldh_1_C"/>
    <property type="match status" value="1"/>
</dbReference>
<keyword evidence="7" id="KW-0021">Allosteric enzyme</keyword>
<comment type="similarity">
    <text evidence="2 7">Belongs to the LDH/MDH superfamily. LDH family.</text>
</comment>
<evidence type="ECO:0000256" key="9">
    <source>
        <dbReference type="PIRSR" id="PIRSR000102-3"/>
    </source>
</evidence>
<dbReference type="InterPro" id="IPR011304">
    <property type="entry name" value="L-lactate_DH"/>
</dbReference>
<keyword evidence="4 7" id="KW-0560">Oxidoreductase</keyword>
<comment type="subunit">
    <text evidence="7">Homotetramer.</text>
</comment>
<dbReference type="PANTHER" id="PTHR43128">
    <property type="entry name" value="L-2-HYDROXYCARBOXYLATE DEHYDROGENASE (NAD(P)(+))"/>
    <property type="match status" value="1"/>
</dbReference>
<feature type="binding site" evidence="9">
    <location>
        <position position="95"/>
    </location>
    <ligand>
        <name>NAD(+)</name>
        <dbReference type="ChEBI" id="CHEBI:57540"/>
    </ligand>
</feature>
<dbReference type="PRINTS" id="PR00086">
    <property type="entry name" value="LLDHDRGNASE"/>
</dbReference>
<protein>
    <recommendedName>
        <fullName evidence="3 7">L-lactate dehydrogenase</fullName>
        <shortName evidence="7">L-LDH</shortName>
        <ecNumber evidence="3 7">1.1.1.27</ecNumber>
    </recommendedName>
</protein>
<dbReference type="GO" id="GO:0004459">
    <property type="term" value="F:L-lactate dehydrogenase (NAD+) activity"/>
    <property type="evidence" value="ECO:0007669"/>
    <property type="project" value="UniProtKB-UniRule"/>
</dbReference>
<dbReference type="Gene3D" id="3.40.50.720">
    <property type="entry name" value="NAD(P)-binding Rossmann-like Domain"/>
    <property type="match status" value="1"/>
</dbReference>
<dbReference type="EC" id="1.1.1.27" evidence="3 7"/>
<evidence type="ECO:0000256" key="8">
    <source>
        <dbReference type="PIRSR" id="PIRSR000102-1"/>
    </source>
</evidence>
<feature type="binding site" evidence="7">
    <location>
        <position position="82"/>
    </location>
    <ligand>
        <name>substrate</name>
    </ligand>
</feature>
<comment type="activity regulation">
    <text evidence="7">Allosterically activated by fructose 1,6-bisphosphate (FBP).</text>
</comment>
<feature type="binding site" evidence="7">
    <location>
        <position position="229"/>
    </location>
    <ligand>
        <name>substrate</name>
    </ligand>
</feature>
<dbReference type="HAMAP" id="MF_00488">
    <property type="entry name" value="Lactate_dehydrog"/>
    <property type="match status" value="1"/>
</dbReference>
<feature type="domain" description="Lactate/malate dehydrogenase N-terminal" evidence="10">
    <location>
        <begin position="5"/>
        <end position="142"/>
    </location>
</feature>
<dbReference type="SUPFAM" id="SSF51735">
    <property type="entry name" value="NAD(P)-binding Rossmann-fold domains"/>
    <property type="match status" value="1"/>
</dbReference>
<feature type="binding site" evidence="7">
    <location>
        <begin position="79"/>
        <end position="80"/>
    </location>
    <ligand>
        <name>NAD(+)</name>
        <dbReference type="ChEBI" id="CHEBI:57540"/>
    </ligand>
</feature>
<keyword evidence="7" id="KW-0963">Cytoplasm</keyword>
<feature type="binding site" evidence="7 9">
    <location>
        <begin position="118"/>
        <end position="120"/>
    </location>
    <ligand>
        <name>NAD(+)</name>
        <dbReference type="ChEBI" id="CHEBI:57540"/>
    </ligand>
</feature>
<feature type="modified residue" description="Phosphotyrosine" evidence="7">
    <location>
        <position position="220"/>
    </location>
</feature>
<comment type="function">
    <text evidence="7">Catalyzes the conversion of lactate to pyruvate.</text>
</comment>
<dbReference type="GO" id="GO:0006089">
    <property type="term" value="P:lactate metabolic process"/>
    <property type="evidence" value="ECO:0007669"/>
    <property type="project" value="TreeGrafter"/>
</dbReference>
<feature type="binding site" evidence="7">
    <location>
        <begin position="148"/>
        <end position="151"/>
    </location>
    <ligand>
        <name>substrate</name>
    </ligand>
</feature>
<comment type="subcellular location">
    <subcellularLocation>
        <location evidence="7">Cytoplasm</location>
    </subcellularLocation>
</comment>
<evidence type="ECO:0000256" key="5">
    <source>
        <dbReference type="ARBA" id="ARBA00023027"/>
    </source>
</evidence>
<sequence length="315" mass="34746">MKANKISVIGAGNVGAATAFSLMMNKVASEIVIYDIDHKKAEGEALDIYQGTSLVAPVLVNAGTIEDTKDSDIVIITAGAAQKPGETRLDLVNKNITIYQKLIPEIVAQNPNSILLVVSNPVDILTYITWKISGFPKERVIGSGTVLDTSRFKSSIAREFNIDARNVHGYIIGEHGDSEIAVYSRTNIGGITFDEYYKKQRIKEKGFKERIAKEVKNAAYEIISRKGYTNYAVAVAVTRICTAILRDEKSILTTSSYLDGQYHVSDVYLSTPTIIGRKGVLEILEFDLAAEEQLAFEESANIIKNMIKESNLEWK</sequence>
<dbReference type="CDD" id="cd05292">
    <property type="entry name" value="LDH_2"/>
    <property type="match status" value="1"/>
</dbReference>
<feature type="binding site" evidence="7">
    <location>
        <position position="40"/>
    </location>
    <ligand>
        <name>NAD(+)</name>
        <dbReference type="ChEBI" id="CHEBI:57540"/>
    </ligand>
</feature>
<dbReference type="EMBL" id="LR215050">
    <property type="protein sequence ID" value="VEU82283.1"/>
    <property type="molecule type" value="Genomic_DNA"/>
</dbReference>
<comment type="catalytic activity">
    <reaction evidence="6 7">
        <text>(S)-lactate + NAD(+) = pyruvate + NADH + H(+)</text>
        <dbReference type="Rhea" id="RHEA:23444"/>
        <dbReference type="ChEBI" id="CHEBI:15361"/>
        <dbReference type="ChEBI" id="CHEBI:15378"/>
        <dbReference type="ChEBI" id="CHEBI:16651"/>
        <dbReference type="ChEBI" id="CHEBI:57540"/>
        <dbReference type="ChEBI" id="CHEBI:57945"/>
        <dbReference type="EC" id="1.1.1.27"/>
    </reaction>
</comment>
<feature type="binding site" evidence="7">
    <location>
        <begin position="120"/>
        <end position="123"/>
    </location>
    <ligand>
        <name>substrate</name>
    </ligand>
</feature>
<feature type="binding site" evidence="7">
    <location>
        <position position="143"/>
    </location>
    <ligand>
        <name>NAD(+)</name>
        <dbReference type="ChEBI" id="CHEBI:57540"/>
    </ligand>
</feature>
<evidence type="ECO:0000256" key="4">
    <source>
        <dbReference type="ARBA" id="ARBA00023002"/>
    </source>
</evidence>
<dbReference type="InterPro" id="IPR036291">
    <property type="entry name" value="NAD(P)-bd_dom_sf"/>
</dbReference>
<dbReference type="PROSITE" id="PS00064">
    <property type="entry name" value="L_LDH"/>
    <property type="match status" value="1"/>
</dbReference>
<feature type="domain" description="Lactate/malate dehydrogenase C-terminal" evidence="11">
    <location>
        <begin position="145"/>
        <end position="309"/>
    </location>
</feature>
<dbReference type="Proteomes" id="UP000290909">
    <property type="component" value="Chromosome"/>
</dbReference>
<dbReference type="NCBIfam" id="NF000824">
    <property type="entry name" value="PRK00066.1"/>
    <property type="match status" value="1"/>
</dbReference>
<feature type="binding site" evidence="9">
    <location>
        <begin position="10"/>
        <end position="15"/>
    </location>
    <ligand>
        <name>NAD(+)</name>
        <dbReference type="ChEBI" id="CHEBI:57540"/>
    </ligand>
</feature>
<dbReference type="NCBIfam" id="NF004863">
    <property type="entry name" value="PRK06223.1"/>
    <property type="match status" value="1"/>
</dbReference>
<dbReference type="InterPro" id="IPR001236">
    <property type="entry name" value="Lactate/malate_DH_N"/>
</dbReference>
<evidence type="ECO:0000256" key="1">
    <source>
        <dbReference type="ARBA" id="ARBA00004843"/>
    </source>
</evidence>
<dbReference type="SUPFAM" id="SSF56327">
    <property type="entry name" value="LDH C-terminal domain-like"/>
    <property type="match status" value="1"/>
</dbReference>
<feature type="binding site" evidence="7 9">
    <location>
        <position position="35"/>
    </location>
    <ligand>
        <name>NAD(+)</name>
        <dbReference type="ChEBI" id="CHEBI:57540"/>
    </ligand>
</feature>
<dbReference type="AlphaFoldDB" id="A0A449BIQ2"/>
<dbReference type="InterPro" id="IPR022383">
    <property type="entry name" value="Lactate/malate_DH_C"/>
</dbReference>
<evidence type="ECO:0000256" key="3">
    <source>
        <dbReference type="ARBA" id="ARBA00012967"/>
    </source>
</evidence>
<dbReference type="UniPathway" id="UPA00554">
    <property type="reaction ID" value="UER00611"/>
</dbReference>
<gene>
    <name evidence="7 12" type="primary">ldh</name>
    <name evidence="12" type="ORF">NCTC10172_00291</name>
</gene>
<dbReference type="FunFam" id="3.40.50.720:FF:000018">
    <property type="entry name" value="Malate dehydrogenase"/>
    <property type="match status" value="1"/>
</dbReference>
<dbReference type="InterPro" id="IPR018177">
    <property type="entry name" value="L-lactate_DH_AS"/>
</dbReference>
<feature type="binding site" evidence="7">
    <location>
        <position position="168"/>
    </location>
    <ligand>
        <name>beta-D-fructose 1,6-bisphosphate</name>
        <dbReference type="ChEBI" id="CHEBI:32966"/>
        <note>allosteric activator</note>
    </ligand>
</feature>
<dbReference type="PIRSF" id="PIRSF000102">
    <property type="entry name" value="Lac_mal_DH"/>
    <property type="match status" value="1"/>
</dbReference>
<dbReference type="InterPro" id="IPR001557">
    <property type="entry name" value="L-lactate/malate_DH"/>
</dbReference>
<dbReference type="InterPro" id="IPR015955">
    <property type="entry name" value="Lactate_DH/Glyco_Ohase_4_C"/>
</dbReference>
<organism evidence="12 13">
    <name type="scientific">Acholeplasma hippikon</name>
    <dbReference type="NCBI Taxonomy" id="264636"/>
    <lineage>
        <taxon>Bacteria</taxon>
        <taxon>Bacillati</taxon>
        <taxon>Mycoplasmatota</taxon>
        <taxon>Mollicutes</taxon>
        <taxon>Acholeplasmatales</taxon>
        <taxon>Acholeplasmataceae</taxon>
        <taxon>Acholeplasma</taxon>
    </lineage>
</organism>
<dbReference type="KEGG" id="ahk:NCTC10172_00291"/>
<feature type="binding site" evidence="7">
    <location>
        <position position="153"/>
    </location>
    <ligand>
        <name>beta-D-fructose 1,6-bisphosphate</name>
        <dbReference type="ChEBI" id="CHEBI:32966"/>
        <note>allosteric activator</note>
    </ligand>
</feature>
<evidence type="ECO:0000256" key="6">
    <source>
        <dbReference type="ARBA" id="ARBA00049258"/>
    </source>
</evidence>
<accession>A0A449BIQ2</accession>
<dbReference type="NCBIfam" id="TIGR01771">
    <property type="entry name" value="L-LDH-NAD"/>
    <property type="match status" value="1"/>
</dbReference>
<keyword evidence="13" id="KW-1185">Reference proteome</keyword>